<name>A0A6B2L0G2_9EUKA</name>
<dbReference type="Pfam" id="PF22594">
    <property type="entry name" value="GTP-eEF1A_C"/>
    <property type="match status" value="1"/>
</dbReference>
<reference evidence="5" key="1">
    <citation type="journal article" date="2020" name="J. Eukaryot. Microbiol.">
        <title>De novo Sequencing, Assembly and Annotation of the Transcriptome for the Free-Living Testate Amoeba Arcella intermedia.</title>
        <authorList>
            <person name="Ribeiro G.M."/>
            <person name="Porfirio-Sousa A.L."/>
            <person name="Maurer-Alcala X.X."/>
            <person name="Katz L.A."/>
            <person name="Lahr D.J.G."/>
        </authorList>
    </citation>
    <scope>NUCLEOTIDE SEQUENCE</scope>
</reference>
<dbReference type="Gene3D" id="2.40.30.10">
    <property type="entry name" value="Translation factors"/>
    <property type="match status" value="2"/>
</dbReference>
<protein>
    <recommendedName>
        <fullName evidence="4">Tr-type G domain-containing protein</fullName>
    </recommendedName>
</protein>
<dbReference type="FunFam" id="3.40.50.300:FF:001202">
    <property type="entry name" value="Translation elongation factor EF-1 subunit alpha"/>
    <property type="match status" value="1"/>
</dbReference>
<sequence length="463" mass="51507">MKDEADDDADDDEEGETLKIVDDSREHVNIVFIGHVDAGKSTISGNILAITGNVNARLIEKYEREAKEKNRTSWYLAYIMDTNEEERAKGKTVEVGRAHFATEKKRYTILDAPGHRNYVPNMIAGVAQADIAILVISARKGEFEAGFDRSGQTREHALLAKTLGVKKLVVAINKMDEPTVMWSEERFNFIKRNFSDWLSKDRVFPLKDVEWVPISGFDGSNLLNNVAPSVCPWYSGLALLQLLDSLQPLARLDTAPLRIPVLDKYKEAGKLVVLGKVESGVIKSGDTLAIYPGGGSFTVFQIENDFGLLTKANPGENVRLIVKAGLEEEQVWRGALMCHPQKPPATTCDFVAQIQILELLEHKSLFSAGYECVLHIHTAVEEVSVSLLIEKLNPKTGKTETRLPKFVQSKDIVIAHLTTTRPVAMEKFDDFQQLGRFTLRDEGKTVALGKILAPNAPIKKKKQ</sequence>
<accession>A0A6B2L0G2</accession>
<dbReference type="InterPro" id="IPR054696">
    <property type="entry name" value="GTP-eEF1A_C"/>
</dbReference>
<comment type="similarity">
    <text evidence="1">Belongs to the TRAFAC class translation factor GTPase superfamily. Classic translation factor GTPase family. EF-Tu/EF-1A subfamily.</text>
</comment>
<evidence type="ECO:0000313" key="5">
    <source>
        <dbReference type="EMBL" id="NDV30391.1"/>
    </source>
</evidence>
<dbReference type="InterPro" id="IPR009000">
    <property type="entry name" value="Transl_B-barrel_sf"/>
</dbReference>
<evidence type="ECO:0000256" key="2">
    <source>
        <dbReference type="ARBA" id="ARBA00022741"/>
    </source>
</evidence>
<dbReference type="Pfam" id="PF00009">
    <property type="entry name" value="GTP_EFTU"/>
    <property type="match status" value="1"/>
</dbReference>
<dbReference type="SUPFAM" id="SSF50465">
    <property type="entry name" value="EF-Tu/eEF-1alpha/eIF2-gamma C-terminal domain"/>
    <property type="match status" value="1"/>
</dbReference>
<organism evidence="5">
    <name type="scientific">Arcella intermedia</name>
    <dbReference type="NCBI Taxonomy" id="1963864"/>
    <lineage>
        <taxon>Eukaryota</taxon>
        <taxon>Amoebozoa</taxon>
        <taxon>Tubulinea</taxon>
        <taxon>Elardia</taxon>
        <taxon>Arcellinida</taxon>
        <taxon>Sphaerothecina</taxon>
        <taxon>Arcellidae</taxon>
        <taxon>Arcella</taxon>
    </lineage>
</organism>
<evidence type="ECO:0000256" key="3">
    <source>
        <dbReference type="ARBA" id="ARBA00023134"/>
    </source>
</evidence>
<dbReference type="Gene3D" id="3.40.50.300">
    <property type="entry name" value="P-loop containing nucleotide triphosphate hydrolases"/>
    <property type="match status" value="1"/>
</dbReference>
<dbReference type="PROSITE" id="PS00301">
    <property type="entry name" value="G_TR_1"/>
    <property type="match status" value="1"/>
</dbReference>
<dbReference type="InterPro" id="IPR009001">
    <property type="entry name" value="Transl_elong_EF1A/Init_IF2_C"/>
</dbReference>
<dbReference type="InterPro" id="IPR031157">
    <property type="entry name" value="G_TR_CS"/>
</dbReference>
<dbReference type="GO" id="GO:0005525">
    <property type="term" value="F:GTP binding"/>
    <property type="evidence" value="ECO:0007669"/>
    <property type="project" value="UniProtKB-KW"/>
</dbReference>
<dbReference type="PANTHER" id="PTHR23115">
    <property type="entry name" value="TRANSLATION FACTOR"/>
    <property type="match status" value="1"/>
</dbReference>
<keyword evidence="3" id="KW-0342">GTP-binding</keyword>
<keyword evidence="2" id="KW-0547">Nucleotide-binding</keyword>
<dbReference type="InterPro" id="IPR050100">
    <property type="entry name" value="TRAFAC_GTPase_members"/>
</dbReference>
<dbReference type="PROSITE" id="PS51722">
    <property type="entry name" value="G_TR_2"/>
    <property type="match status" value="1"/>
</dbReference>
<evidence type="ECO:0000259" key="4">
    <source>
        <dbReference type="PROSITE" id="PS51722"/>
    </source>
</evidence>
<feature type="domain" description="Tr-type G" evidence="4">
    <location>
        <begin position="25"/>
        <end position="253"/>
    </location>
</feature>
<evidence type="ECO:0000256" key="1">
    <source>
        <dbReference type="ARBA" id="ARBA00007249"/>
    </source>
</evidence>
<dbReference type="InterPro" id="IPR000795">
    <property type="entry name" value="T_Tr_GTP-bd_dom"/>
</dbReference>
<dbReference type="PRINTS" id="PR00315">
    <property type="entry name" value="ELONGATNFCT"/>
</dbReference>
<proteinExistence type="inferred from homology"/>
<dbReference type="SUPFAM" id="SSF52540">
    <property type="entry name" value="P-loop containing nucleoside triphosphate hydrolases"/>
    <property type="match status" value="1"/>
</dbReference>
<dbReference type="CDD" id="cd03704">
    <property type="entry name" value="eRF3_C_III"/>
    <property type="match status" value="1"/>
</dbReference>
<dbReference type="AlphaFoldDB" id="A0A6B2L0G2"/>
<dbReference type="GO" id="GO:0003924">
    <property type="term" value="F:GTPase activity"/>
    <property type="evidence" value="ECO:0007669"/>
    <property type="project" value="InterPro"/>
</dbReference>
<dbReference type="InterPro" id="IPR027417">
    <property type="entry name" value="P-loop_NTPase"/>
</dbReference>
<dbReference type="EMBL" id="GIBP01001422">
    <property type="protein sequence ID" value="NDV30391.1"/>
    <property type="molecule type" value="Transcribed_RNA"/>
</dbReference>
<dbReference type="CDD" id="cd01883">
    <property type="entry name" value="EF1_alpha"/>
    <property type="match status" value="1"/>
</dbReference>
<dbReference type="SUPFAM" id="SSF50447">
    <property type="entry name" value="Translation proteins"/>
    <property type="match status" value="1"/>
</dbReference>